<keyword evidence="1" id="KW-0378">Hydrolase</keyword>
<keyword evidence="1" id="KW-0645">Protease</keyword>
<keyword evidence="2" id="KW-1185">Reference proteome</keyword>
<dbReference type="EMBL" id="JAZEWV010000001">
    <property type="protein sequence ID" value="MEE4540353.1"/>
    <property type="molecule type" value="Genomic_DNA"/>
</dbReference>
<reference evidence="1 2" key="1">
    <citation type="submission" date="2023-12" db="EMBL/GenBank/DDBJ databases">
        <title>Streptomyces sp. V4-01.</title>
        <authorList>
            <person name="Somphong A."/>
            <person name="Phongsopitanun W."/>
        </authorList>
    </citation>
    <scope>NUCLEOTIDE SEQUENCE [LARGE SCALE GENOMIC DNA]</scope>
    <source>
        <strain evidence="1 2">V4-01</strain>
    </source>
</reference>
<protein>
    <submittedName>
        <fullName evidence="1">ATP-dependent Lon protease</fullName>
    </submittedName>
</protein>
<sequence length="245" mass="25354">MPQASAATASSSWGAYGPVHGYRYENLAAVTTTSSRVYAVTEAYNAGSGNVPTGYIGVLARLYKGSALCASNGYTYNTAPMPGWSIPTQGNGCGSGTYHSYGVSQAFNGSSYNAFYTFVSPSLVHGAVVTADAGTPTAAPGRNSAGPTWARNATGLTYGSGMEATEPENEPDLMQAYATNGRLGYVKRTDLESEPTPASPRQAVATQSRLAGQARTLTVYALDGTTPVGDFVITHNQGHAPAPSR</sequence>
<dbReference type="GO" id="GO:0006508">
    <property type="term" value="P:proteolysis"/>
    <property type="evidence" value="ECO:0007669"/>
    <property type="project" value="UniProtKB-KW"/>
</dbReference>
<gene>
    <name evidence="1" type="ORF">V2S66_00030</name>
</gene>
<comment type="caution">
    <text evidence="1">The sequence shown here is derived from an EMBL/GenBank/DDBJ whole genome shotgun (WGS) entry which is preliminary data.</text>
</comment>
<dbReference type="GO" id="GO:0008233">
    <property type="term" value="F:peptidase activity"/>
    <property type="evidence" value="ECO:0007669"/>
    <property type="project" value="UniProtKB-KW"/>
</dbReference>
<name>A0ABU7P3F8_9ACTN</name>
<accession>A0ABU7P3F8</accession>
<organism evidence="1 2">
    <name type="scientific">Actinacidiphila polyblastidii</name>
    <dbReference type="NCBI Taxonomy" id="3110430"/>
    <lineage>
        <taxon>Bacteria</taxon>
        <taxon>Bacillati</taxon>
        <taxon>Actinomycetota</taxon>
        <taxon>Actinomycetes</taxon>
        <taxon>Kitasatosporales</taxon>
        <taxon>Streptomycetaceae</taxon>
        <taxon>Actinacidiphila</taxon>
    </lineage>
</organism>
<proteinExistence type="predicted"/>
<evidence type="ECO:0000313" key="2">
    <source>
        <dbReference type="Proteomes" id="UP001344658"/>
    </source>
</evidence>
<evidence type="ECO:0000313" key="1">
    <source>
        <dbReference type="EMBL" id="MEE4540353.1"/>
    </source>
</evidence>
<dbReference type="RefSeq" id="WP_330791998.1">
    <property type="nucleotide sequence ID" value="NZ_JAZEWV010000001.1"/>
</dbReference>
<dbReference type="Proteomes" id="UP001344658">
    <property type="component" value="Unassembled WGS sequence"/>
</dbReference>